<evidence type="ECO:0000256" key="1">
    <source>
        <dbReference type="ARBA" id="ARBA00004496"/>
    </source>
</evidence>
<gene>
    <name evidence="6" type="ORF">DY000_02010605</name>
</gene>
<evidence type="ECO:0000313" key="7">
    <source>
        <dbReference type="Proteomes" id="UP000266723"/>
    </source>
</evidence>
<feature type="region of interest" description="Disordered" evidence="5">
    <location>
        <begin position="177"/>
        <end position="203"/>
    </location>
</feature>
<keyword evidence="4" id="KW-0687">Ribonucleoprotein</keyword>
<proteinExistence type="predicted"/>
<keyword evidence="3" id="KW-0733">Signal recognition particle</keyword>
<evidence type="ECO:0000256" key="4">
    <source>
        <dbReference type="ARBA" id="ARBA00023274"/>
    </source>
</evidence>
<protein>
    <submittedName>
        <fullName evidence="6">Uncharacterized protein</fullName>
    </submittedName>
</protein>
<evidence type="ECO:0000256" key="2">
    <source>
        <dbReference type="ARBA" id="ARBA00022490"/>
    </source>
</evidence>
<organism evidence="6 7">
    <name type="scientific">Brassica cretica</name>
    <name type="common">Mustard</name>
    <dbReference type="NCBI Taxonomy" id="69181"/>
    <lineage>
        <taxon>Eukaryota</taxon>
        <taxon>Viridiplantae</taxon>
        <taxon>Streptophyta</taxon>
        <taxon>Embryophyta</taxon>
        <taxon>Tracheophyta</taxon>
        <taxon>Spermatophyta</taxon>
        <taxon>Magnoliopsida</taxon>
        <taxon>eudicotyledons</taxon>
        <taxon>Gunneridae</taxon>
        <taxon>Pentapetalae</taxon>
        <taxon>rosids</taxon>
        <taxon>malvids</taxon>
        <taxon>Brassicales</taxon>
        <taxon>Brassicaceae</taxon>
        <taxon>Brassiceae</taxon>
        <taxon>Brassica</taxon>
    </lineage>
</organism>
<evidence type="ECO:0000313" key="6">
    <source>
        <dbReference type="EMBL" id="KAF3546590.1"/>
    </source>
</evidence>
<evidence type="ECO:0000256" key="5">
    <source>
        <dbReference type="SAM" id="MobiDB-lite"/>
    </source>
</evidence>
<comment type="caution">
    <text evidence="6">The sequence shown here is derived from an EMBL/GenBank/DDBJ whole genome shotgun (WGS) entry which is preliminary data.</text>
</comment>
<keyword evidence="2" id="KW-0963">Cytoplasm</keyword>
<sequence length="203" mass="22386">MDGGTLNIKKCVVMYPVYINSKKSVVEGRRISLSKACENPNCIEISDCCKHLKLPSAVEIDKAYPVISCNITIVNVCSCESCVDVSSLPANVVRLQLAWKQLMQKIADLVPRHPERVKKQELQATTLTAGTSSKRQRRTWILHLFKGRRGRRRDDGEMAEEDGGEEDLLETTIASRSGLCCGEDGDDGEQVRAEEEDATACGG</sequence>
<dbReference type="InterPro" id="IPR002778">
    <property type="entry name" value="Signal_recog_particle_SRP19"/>
</dbReference>
<feature type="compositionally biased region" description="Acidic residues" evidence="5">
    <location>
        <begin position="183"/>
        <end position="203"/>
    </location>
</feature>
<dbReference type="InterPro" id="IPR036521">
    <property type="entry name" value="SRP19-like_sf"/>
</dbReference>
<accession>A0ABQ7C3Q6</accession>
<dbReference type="Proteomes" id="UP000266723">
    <property type="component" value="Unassembled WGS sequence"/>
</dbReference>
<feature type="non-terminal residue" evidence="6">
    <location>
        <position position="203"/>
    </location>
</feature>
<dbReference type="Gene3D" id="3.30.56.30">
    <property type="entry name" value="Signal recognition particle, SRP19-like subunit"/>
    <property type="match status" value="1"/>
</dbReference>
<evidence type="ECO:0000256" key="3">
    <source>
        <dbReference type="ARBA" id="ARBA00023135"/>
    </source>
</evidence>
<dbReference type="PANTHER" id="PTHR17453:SF0">
    <property type="entry name" value="SIGNAL RECOGNITION PARTICLE 19 KDA PROTEIN"/>
    <property type="match status" value="1"/>
</dbReference>
<dbReference type="SUPFAM" id="SSF69695">
    <property type="entry name" value="SRP19"/>
    <property type="match status" value="1"/>
</dbReference>
<comment type="subcellular location">
    <subcellularLocation>
        <location evidence="1">Cytoplasm</location>
    </subcellularLocation>
</comment>
<keyword evidence="7" id="KW-1185">Reference proteome</keyword>
<dbReference type="Pfam" id="PF01922">
    <property type="entry name" value="SRP19"/>
    <property type="match status" value="1"/>
</dbReference>
<reference evidence="6 7" key="1">
    <citation type="journal article" date="2020" name="BMC Genomics">
        <title>Intraspecific diversification of the crop wild relative Brassica cretica Lam. using demographic model selection.</title>
        <authorList>
            <person name="Kioukis A."/>
            <person name="Michalopoulou V.A."/>
            <person name="Briers L."/>
            <person name="Pirintsos S."/>
            <person name="Studholme D.J."/>
            <person name="Pavlidis P."/>
            <person name="Sarris P.F."/>
        </authorList>
    </citation>
    <scope>NUCLEOTIDE SEQUENCE [LARGE SCALE GENOMIC DNA]</scope>
    <source>
        <strain evidence="7">cv. PFS-1207/04</strain>
    </source>
</reference>
<dbReference type="PANTHER" id="PTHR17453">
    <property type="entry name" value="SIGNAL RECOGNITION PARTICLE 19 KD PROTEIN"/>
    <property type="match status" value="1"/>
</dbReference>
<name>A0ABQ7C3Q6_BRACR</name>
<dbReference type="EMBL" id="QGKV02000832">
    <property type="protein sequence ID" value="KAF3546590.1"/>
    <property type="molecule type" value="Genomic_DNA"/>
</dbReference>